<dbReference type="Gene3D" id="1.25.40.10">
    <property type="entry name" value="Tetratricopeptide repeat domain"/>
    <property type="match status" value="1"/>
</dbReference>
<organism evidence="1 2">
    <name type="scientific">Suhomyces tanzawaensis NRRL Y-17324</name>
    <dbReference type="NCBI Taxonomy" id="984487"/>
    <lineage>
        <taxon>Eukaryota</taxon>
        <taxon>Fungi</taxon>
        <taxon>Dikarya</taxon>
        <taxon>Ascomycota</taxon>
        <taxon>Saccharomycotina</taxon>
        <taxon>Pichiomycetes</taxon>
        <taxon>Debaryomycetaceae</taxon>
        <taxon>Suhomyces</taxon>
    </lineage>
</organism>
<dbReference type="CDD" id="cd24142">
    <property type="entry name" value="ACL4-like"/>
    <property type="match status" value="1"/>
</dbReference>
<evidence type="ECO:0000313" key="2">
    <source>
        <dbReference type="Proteomes" id="UP000094285"/>
    </source>
</evidence>
<evidence type="ECO:0000313" key="1">
    <source>
        <dbReference type="EMBL" id="ODV77998.1"/>
    </source>
</evidence>
<evidence type="ECO:0008006" key="3">
    <source>
        <dbReference type="Google" id="ProtNLM"/>
    </source>
</evidence>
<name>A0A1E4SET1_9ASCO</name>
<keyword evidence="2" id="KW-1185">Reference proteome</keyword>
<dbReference type="GeneID" id="30984422"/>
<proteinExistence type="predicted"/>
<gene>
    <name evidence="1" type="ORF">CANTADRAFT_54103</name>
</gene>
<dbReference type="AlphaFoldDB" id="A0A1E4SET1"/>
<dbReference type="STRING" id="984487.A0A1E4SET1"/>
<protein>
    <recommendedName>
        <fullName evidence="3">TPR-like protein</fullName>
    </recommendedName>
</protein>
<dbReference type="EMBL" id="KV453914">
    <property type="protein sequence ID" value="ODV77998.1"/>
    <property type="molecule type" value="Genomic_DNA"/>
</dbReference>
<accession>A0A1E4SET1</accession>
<dbReference type="InterPro" id="IPR011990">
    <property type="entry name" value="TPR-like_helical_dom_sf"/>
</dbReference>
<dbReference type="SUPFAM" id="SSF48452">
    <property type="entry name" value="TPR-like"/>
    <property type="match status" value="1"/>
</dbReference>
<dbReference type="OrthoDB" id="1914839at2759"/>
<dbReference type="RefSeq" id="XP_020063120.1">
    <property type="nucleotide sequence ID" value="XM_020210286.1"/>
</dbReference>
<reference evidence="2" key="1">
    <citation type="submission" date="2016-05" db="EMBL/GenBank/DDBJ databases">
        <title>Comparative genomics of biotechnologically important yeasts.</title>
        <authorList>
            <consortium name="DOE Joint Genome Institute"/>
            <person name="Riley R."/>
            <person name="Haridas S."/>
            <person name="Wolfe K.H."/>
            <person name="Lopes M.R."/>
            <person name="Hittinger C.T."/>
            <person name="Goker M."/>
            <person name="Salamov A."/>
            <person name="Wisecaver J."/>
            <person name="Long T.M."/>
            <person name="Aerts A.L."/>
            <person name="Barry K."/>
            <person name="Choi C."/>
            <person name="Clum A."/>
            <person name="Coughlan A.Y."/>
            <person name="Deshpande S."/>
            <person name="Douglass A.P."/>
            <person name="Hanson S.J."/>
            <person name="Klenk H.-P."/>
            <person name="Labutti K."/>
            <person name="Lapidus A."/>
            <person name="Lindquist E."/>
            <person name="Lipzen A."/>
            <person name="Meier-Kolthoff J.P."/>
            <person name="Ohm R.A."/>
            <person name="Otillar R.P."/>
            <person name="Pangilinan J."/>
            <person name="Peng Y."/>
            <person name="Rokas A."/>
            <person name="Rosa C.A."/>
            <person name="Scheuner C."/>
            <person name="Sibirny A.A."/>
            <person name="Slot J.C."/>
            <person name="Stielow J.B."/>
            <person name="Sun H."/>
            <person name="Kurtzman C.P."/>
            <person name="Blackwell M."/>
            <person name="Grigoriev I.V."/>
            <person name="Jeffries T.W."/>
        </authorList>
    </citation>
    <scope>NUCLEOTIDE SEQUENCE [LARGE SCALE GENOMIC DNA]</scope>
    <source>
        <strain evidence="2">NRRL Y-17324</strain>
    </source>
</reference>
<sequence>MPITELVAKARALLQSSRAEAALTLLQANFEPYTEDVQFLQIFGETLLENNDVENAYEVLTKACSSDPKADAGVEKFFYLGQIIGGQDGLALLDIGLNKLNSHLDKPELTKYVIKKLNQGIFAKIEIWMTDLCMEEEAESKCDELINYSLSLDAQNPEALSLLASIRISQQRPDEARQALSQSWAIFKQKKITLEESANKIRDSGDSEESDSFEVGLEYIELIQPLLTLARFAIEMELYDTTIEIASSIQDVNESILEPYYYEALAGLFNAKKLYVETSKEQLEDYRDLEIALLKKSTNDEIKALLAEAKSTLTLAYKIINSEGENDPEVVEQVQILLEELGGPVMSELMPQRVDEEGWEDEIESEGE</sequence>
<dbReference type="Proteomes" id="UP000094285">
    <property type="component" value="Unassembled WGS sequence"/>
</dbReference>